<evidence type="ECO:0000256" key="1">
    <source>
        <dbReference type="ARBA" id="ARBA00000428"/>
    </source>
</evidence>
<evidence type="ECO:0000256" key="11">
    <source>
        <dbReference type="ARBA" id="ARBA00023242"/>
    </source>
</evidence>
<keyword evidence="11 12" id="KW-0539">Nucleus</keyword>
<proteinExistence type="inferred from homology"/>
<reference evidence="14" key="1">
    <citation type="submission" date="2003-08" db="EMBL/GenBank/DDBJ databases">
        <authorList>
            <person name="Birren B."/>
            <person name="Nusbaum C."/>
            <person name="Abebe A."/>
            <person name="Abouelleil A."/>
            <person name="Adekoya E."/>
            <person name="Ait-zahra M."/>
            <person name="Allen N."/>
            <person name="Allen T."/>
            <person name="An P."/>
            <person name="Anderson M."/>
            <person name="Anderson S."/>
            <person name="Arachchi H."/>
            <person name="Armbruster J."/>
            <person name="Bachantsang P."/>
            <person name="Baldwin J."/>
            <person name="Barry A."/>
            <person name="Bayul T."/>
            <person name="Blitshsteyn B."/>
            <person name="Bloom T."/>
            <person name="Blye J."/>
            <person name="Boguslavskiy L."/>
            <person name="Borowsky M."/>
            <person name="Boukhgalter B."/>
            <person name="Brunache A."/>
            <person name="Butler J."/>
            <person name="Calixte N."/>
            <person name="Calvo S."/>
            <person name="Camarata J."/>
            <person name="Campo K."/>
            <person name="Chang J."/>
            <person name="Cheshatsang Y."/>
            <person name="Citroen M."/>
            <person name="Collymore A."/>
            <person name="Considine T."/>
            <person name="Cook A."/>
            <person name="Cooke P."/>
            <person name="Corum B."/>
            <person name="Cuomo C."/>
            <person name="David R."/>
            <person name="Dawoe T."/>
            <person name="Degray S."/>
            <person name="Dodge S."/>
            <person name="Dooley K."/>
            <person name="Dorje P."/>
            <person name="Dorjee K."/>
            <person name="Dorris L."/>
            <person name="Duffey N."/>
            <person name="Dupes A."/>
            <person name="Elkins T."/>
            <person name="Engels R."/>
            <person name="Erickson J."/>
            <person name="Farina A."/>
            <person name="Faro S."/>
            <person name="Ferreira P."/>
            <person name="Fischer H."/>
            <person name="Fitzgerald M."/>
            <person name="Foley K."/>
            <person name="Gage D."/>
            <person name="Galagan J."/>
            <person name="Gearin G."/>
            <person name="Gnerre S."/>
            <person name="Gnirke A."/>
            <person name="Goyette A."/>
            <person name="Graham J."/>
            <person name="Grandbois E."/>
            <person name="Gyaltsen K."/>
            <person name="Hafez N."/>
            <person name="Hagopian D."/>
            <person name="Hagos B."/>
            <person name="Hall J."/>
            <person name="Hatcher B."/>
            <person name="Heller A."/>
            <person name="Higgins H."/>
            <person name="Honan T."/>
            <person name="Horn A."/>
            <person name="Houde N."/>
            <person name="Hughes L."/>
            <person name="Hulme W."/>
            <person name="Husby E."/>
            <person name="Iliev I."/>
            <person name="Jaffe D."/>
            <person name="Jones C."/>
            <person name="Kamal M."/>
            <person name="Kamat A."/>
            <person name="Kamvysselis M."/>
            <person name="Karlsson E."/>
            <person name="Kells C."/>
            <person name="Kieu A."/>
            <person name="Kisner P."/>
            <person name="Kodira C."/>
            <person name="Kulbokas E."/>
            <person name="Labutti K."/>
            <person name="Lama D."/>
            <person name="Landers T."/>
            <person name="Leger J."/>
            <person name="Levine S."/>
            <person name="Lewis D."/>
            <person name="Lewis T."/>
            <person name="Lindblad-toh K."/>
            <person name="Liu X."/>
            <person name="Lokyitsang T."/>
            <person name="Lokyitsang Y."/>
            <person name="Lucien O."/>
            <person name="Lui A."/>
            <person name="Ma L.J."/>
            <person name="Mabbitt R."/>
            <person name="Macdonald J."/>
            <person name="Maclean C."/>
            <person name="Major J."/>
            <person name="Manning J."/>
            <person name="Marabella R."/>
            <person name="Maru K."/>
            <person name="Matthews C."/>
            <person name="Mauceli E."/>
            <person name="Mccarthy M."/>
            <person name="Mcdonough S."/>
            <person name="Mcghee T."/>
            <person name="Meldrim J."/>
            <person name="Meneus L."/>
            <person name="Mesirov J."/>
            <person name="Mihalev A."/>
            <person name="Mihova T."/>
            <person name="Mikkelsen T."/>
            <person name="Mlenga V."/>
            <person name="Moru K."/>
            <person name="Mozes J."/>
            <person name="Mulrain L."/>
            <person name="Munson G."/>
            <person name="Naylor J."/>
            <person name="Newes C."/>
            <person name="Nguyen C."/>
            <person name="Nguyen N."/>
            <person name="Nguyen T."/>
            <person name="Nicol R."/>
            <person name="Nielsen C."/>
            <person name="Nizzari M."/>
            <person name="Norbu C."/>
            <person name="Norbu N."/>
            <person name="O'donnell P."/>
            <person name="Okoawo O."/>
            <person name="O'leary S."/>
            <person name="Omotosho B."/>
            <person name="O'neill K."/>
            <person name="Osman S."/>
            <person name="Parker S."/>
            <person name="Perrin D."/>
            <person name="Phunkhang P."/>
            <person name="Piqani B."/>
            <person name="Purcell S."/>
            <person name="Rachupka T."/>
            <person name="Ramasamy U."/>
            <person name="Rameau R."/>
            <person name="Ray V."/>
            <person name="Raymond C."/>
            <person name="Retta R."/>
            <person name="Richardson S."/>
            <person name="Rise C."/>
            <person name="Rodriguez J."/>
            <person name="Rogers J."/>
            <person name="Rogov P."/>
            <person name="Rutman M."/>
            <person name="Schupbach R."/>
            <person name="Seaman C."/>
            <person name="Settipalli S."/>
            <person name="Sharpe T."/>
            <person name="Sheridan J."/>
            <person name="Sherpa N."/>
            <person name="Shi J."/>
            <person name="Smirnov S."/>
            <person name="Smith C."/>
            <person name="Sougnez C."/>
            <person name="Spencer B."/>
            <person name="Stalker J."/>
            <person name="Stange-thomann N."/>
            <person name="Stavropoulos S."/>
            <person name="Stetson K."/>
            <person name="Stone C."/>
            <person name="Stone S."/>
            <person name="Stubbs M."/>
            <person name="Talamas J."/>
            <person name="Tchuinga P."/>
            <person name="Tenzing P."/>
            <person name="Tesfaye S."/>
            <person name="Theodore J."/>
            <person name="Thoulutsang Y."/>
            <person name="Topham K."/>
            <person name="Towey S."/>
            <person name="Tsamla T."/>
            <person name="Tsomo N."/>
            <person name="Vallee D."/>
            <person name="Vassiliev H."/>
            <person name="Venkataraman V."/>
            <person name="Vinson J."/>
            <person name="Vo A."/>
            <person name="Wade C."/>
            <person name="Wang S."/>
            <person name="Wangchuk T."/>
            <person name="Wangdi T."/>
            <person name="Whittaker C."/>
            <person name="Wilkinson J."/>
            <person name="Wu Y."/>
            <person name="Wyman D."/>
            <person name="Yadav S."/>
            <person name="Yang S."/>
            <person name="Yang X."/>
            <person name="Yeager S."/>
            <person name="Yee E."/>
            <person name="Young G."/>
            <person name="Zainoun J."/>
            <person name="Zembeck L."/>
            <person name="Zimmer A."/>
            <person name="Zody M."/>
            <person name="Lander E."/>
        </authorList>
    </citation>
    <scope>NUCLEOTIDE SEQUENCE [LARGE SCALE GENOMIC DNA]</scope>
</reference>
<feature type="binding site" evidence="12">
    <location>
        <position position="91"/>
    </location>
    <ligand>
        <name>Fe(2+)</name>
        <dbReference type="ChEBI" id="CHEBI:29033"/>
        <note>for iron-dependent acireductone dioxygenase activity</note>
    </ligand>
</feature>
<evidence type="ECO:0000256" key="9">
    <source>
        <dbReference type="ARBA" id="ARBA00023004"/>
    </source>
</evidence>
<dbReference type="GO" id="GO:0010308">
    <property type="term" value="F:acireductone dioxygenase (Ni2+-requiring) activity"/>
    <property type="evidence" value="ECO:0007669"/>
    <property type="project" value="UniProtKB-UniRule"/>
</dbReference>
<dbReference type="GO" id="GO:0005737">
    <property type="term" value="C:cytoplasm"/>
    <property type="evidence" value="ECO:0007669"/>
    <property type="project" value="UniProtKB-SubCell"/>
</dbReference>
<comment type="catalytic activity">
    <reaction evidence="12">
        <text>1,2-dihydroxy-5-(methylsulfanyl)pent-1-en-3-one + O2 = 3-(methylsulfanyl)propanoate + CO + formate + 2 H(+)</text>
        <dbReference type="Rhea" id="RHEA:14161"/>
        <dbReference type="ChEBI" id="CHEBI:15378"/>
        <dbReference type="ChEBI" id="CHEBI:15379"/>
        <dbReference type="ChEBI" id="CHEBI:15740"/>
        <dbReference type="ChEBI" id="CHEBI:17245"/>
        <dbReference type="ChEBI" id="CHEBI:49016"/>
        <dbReference type="ChEBI" id="CHEBI:49252"/>
        <dbReference type="EC" id="1.13.11.53"/>
    </reaction>
</comment>
<dbReference type="InParanoid" id="H2Z978"/>
<dbReference type="Ensembl" id="ENSCSAVT00000014307.1">
    <property type="protein sequence ID" value="ENSCSAVP00000014143.1"/>
    <property type="gene ID" value="ENSCSAVG00000008298.1"/>
</dbReference>
<feature type="binding site" evidence="12">
    <location>
        <position position="91"/>
    </location>
    <ligand>
        <name>Ni(2+)</name>
        <dbReference type="ChEBI" id="CHEBI:49786"/>
        <note>for nickel-dependent acireductone dioxygenase activity</note>
    </ligand>
</feature>
<dbReference type="GO" id="GO:0019509">
    <property type="term" value="P:L-methionine salvage from methylthioadenosine"/>
    <property type="evidence" value="ECO:0007669"/>
    <property type="project" value="UniProtKB-UniRule"/>
</dbReference>
<protein>
    <recommendedName>
        <fullName evidence="12">Acireductone dioxygenase</fullName>
    </recommendedName>
    <alternativeName>
        <fullName evidence="12">Acireductone dioxygenase (Fe(2+)-requiring)</fullName>
        <shortName evidence="12">ARD'</shortName>
        <shortName evidence="12">Fe-ARD</shortName>
        <ecNumber evidence="12">1.13.11.54</ecNumber>
    </alternativeName>
    <alternativeName>
        <fullName evidence="12">Acireductone dioxygenase (Ni(2+)-requiring)</fullName>
        <shortName evidence="12">ARD</shortName>
        <shortName evidence="12">Ni-ARD</shortName>
        <ecNumber evidence="12">1.13.11.53</ecNumber>
    </alternativeName>
</protein>
<name>H2Z978_CIOSA</name>
<dbReference type="GO" id="GO:0005506">
    <property type="term" value="F:iron ion binding"/>
    <property type="evidence" value="ECO:0007669"/>
    <property type="project" value="UniProtKB-UniRule"/>
</dbReference>
<dbReference type="HOGENOM" id="CLU_090154_0_1_1"/>
<dbReference type="HAMAP" id="MF_03154">
    <property type="entry name" value="Salvage_MtnD_euk"/>
    <property type="match status" value="1"/>
</dbReference>
<dbReference type="Gene3D" id="2.60.120.10">
    <property type="entry name" value="Jelly Rolls"/>
    <property type="match status" value="1"/>
</dbReference>
<dbReference type="Pfam" id="PF03079">
    <property type="entry name" value="ARD"/>
    <property type="match status" value="1"/>
</dbReference>
<dbReference type="PANTHER" id="PTHR23418">
    <property type="entry name" value="ACIREDUCTONE DIOXYGENASE"/>
    <property type="match status" value="1"/>
</dbReference>
<dbReference type="GO" id="GO:0005886">
    <property type="term" value="C:plasma membrane"/>
    <property type="evidence" value="ECO:0007669"/>
    <property type="project" value="UniProtKB-SubCell"/>
</dbReference>
<keyword evidence="6 12" id="KW-0479">Metal-binding</keyword>
<dbReference type="GO" id="GO:0005634">
    <property type="term" value="C:nucleus"/>
    <property type="evidence" value="ECO:0007669"/>
    <property type="project" value="UniProtKB-SubCell"/>
</dbReference>
<keyword evidence="10 12" id="KW-0486">Methionine biosynthesis</keyword>
<reference evidence="13" key="3">
    <citation type="submission" date="2025-09" db="UniProtKB">
        <authorList>
            <consortium name="Ensembl"/>
        </authorList>
    </citation>
    <scope>IDENTIFICATION</scope>
</reference>
<dbReference type="GO" id="GO:0016151">
    <property type="term" value="F:nickel cation binding"/>
    <property type="evidence" value="ECO:0007669"/>
    <property type="project" value="UniProtKB-UniRule"/>
</dbReference>
<dbReference type="InterPro" id="IPR004313">
    <property type="entry name" value="ARD"/>
</dbReference>
<dbReference type="GeneTree" id="ENSGT00390000008195"/>
<dbReference type="SUPFAM" id="SSF51182">
    <property type="entry name" value="RmlC-like cupins"/>
    <property type="match status" value="1"/>
</dbReference>
<keyword evidence="5 12" id="KW-0028">Amino-acid biosynthesis</keyword>
<dbReference type="PANTHER" id="PTHR23418:SF0">
    <property type="entry name" value="ACIREDUCTONE DIOXYGENASE"/>
    <property type="match status" value="1"/>
</dbReference>
<evidence type="ECO:0000256" key="2">
    <source>
        <dbReference type="ARBA" id="ARBA00004413"/>
    </source>
</evidence>
<evidence type="ECO:0000256" key="12">
    <source>
        <dbReference type="HAMAP-Rule" id="MF_03154"/>
    </source>
</evidence>
<feature type="binding site" evidence="12">
    <location>
        <position position="130"/>
    </location>
    <ligand>
        <name>Fe(2+)</name>
        <dbReference type="ChEBI" id="CHEBI:29033"/>
        <note>for iron-dependent acireductone dioxygenase activity</note>
    </ligand>
</feature>
<evidence type="ECO:0000256" key="10">
    <source>
        <dbReference type="ARBA" id="ARBA00023167"/>
    </source>
</evidence>
<comment type="pathway">
    <text evidence="12">Amino-acid biosynthesis; L-methionine biosynthesis via salvage pathway; L-methionine from S-methyl-5-thio-alpha-D-ribose 1-phosphate: step 5/6.</text>
</comment>
<comment type="subcellular location">
    <subcellularLocation>
        <location evidence="2">Cell membrane</location>
        <topology evidence="2">Peripheral membrane protein</topology>
        <orientation evidence="2">Cytoplasmic side</orientation>
    </subcellularLocation>
    <subcellularLocation>
        <location evidence="12">Cytoplasm</location>
    </subcellularLocation>
    <subcellularLocation>
        <location evidence="12">Nucleus</location>
    </subcellularLocation>
</comment>
<evidence type="ECO:0000256" key="7">
    <source>
        <dbReference type="ARBA" id="ARBA00022964"/>
    </source>
</evidence>
<dbReference type="OMA" id="WYMDESQ"/>
<dbReference type="eggNOG" id="KOG2107">
    <property type="taxonomic scope" value="Eukaryota"/>
</dbReference>
<evidence type="ECO:0000313" key="13">
    <source>
        <dbReference type="Ensembl" id="ENSCSAVP00000014143.1"/>
    </source>
</evidence>
<dbReference type="GO" id="GO:0010309">
    <property type="term" value="F:acireductone dioxygenase [iron(II)-requiring] activity"/>
    <property type="evidence" value="ECO:0007669"/>
    <property type="project" value="UniProtKB-UniRule"/>
</dbReference>
<comment type="cofactor">
    <cofactor evidence="12">
        <name>Fe(2+)</name>
        <dbReference type="ChEBI" id="CHEBI:29033"/>
    </cofactor>
    <cofactor evidence="12">
        <name>Ni(2+)</name>
        <dbReference type="ChEBI" id="CHEBI:49786"/>
    </cofactor>
    <text evidence="12">Binds either 1 Fe or Ni cation per monomer. Iron-binding promotes an acireductone dioxygenase reaction producing 2-keto-4-methylthiobutyrate, while nickel-binding promotes an acireductone dioxygenase reaction producing 3-(methylsulfanyl)propanoate.</text>
</comment>
<dbReference type="EC" id="1.13.11.53" evidence="12"/>
<evidence type="ECO:0000256" key="5">
    <source>
        <dbReference type="ARBA" id="ARBA00022605"/>
    </source>
</evidence>
<organism evidence="13 14">
    <name type="scientific">Ciona savignyi</name>
    <name type="common">Pacific transparent sea squirt</name>
    <dbReference type="NCBI Taxonomy" id="51511"/>
    <lineage>
        <taxon>Eukaryota</taxon>
        <taxon>Metazoa</taxon>
        <taxon>Chordata</taxon>
        <taxon>Tunicata</taxon>
        <taxon>Ascidiacea</taxon>
        <taxon>Phlebobranchia</taxon>
        <taxon>Cionidae</taxon>
        <taxon>Ciona</taxon>
    </lineage>
</organism>
<dbReference type="AlphaFoldDB" id="H2Z978"/>
<reference evidence="13" key="2">
    <citation type="submission" date="2025-08" db="UniProtKB">
        <authorList>
            <consortium name="Ensembl"/>
        </authorList>
    </citation>
    <scope>IDENTIFICATION</scope>
</reference>
<accession>H2Z978</accession>
<dbReference type="UniPathway" id="UPA00904">
    <property type="reaction ID" value="UER00878"/>
</dbReference>
<feature type="binding site" evidence="12">
    <location>
        <position position="85"/>
    </location>
    <ligand>
        <name>Fe(2+)</name>
        <dbReference type="ChEBI" id="CHEBI:29033"/>
        <note>for iron-dependent acireductone dioxygenase activity</note>
    </ligand>
</feature>
<evidence type="ECO:0000313" key="14">
    <source>
        <dbReference type="Proteomes" id="UP000007875"/>
    </source>
</evidence>
<dbReference type="FunCoup" id="H2Z978">
    <property type="interactions" value="64"/>
</dbReference>
<sequence>MVRAWRLVGDQLTDNPTSPDQSVSLDELAKLGVEYFQVDADTREENDFYKNLKKERGYSYSDLITVSPDTLPNYEQKVKSFFEEHLHTDEEIRFILDGSGFFDVRDLDDNWIRIEVVKNDLVILPAGIYHRFALDNKDYIRVTRLFVGEPVWTPHNRPSDDMQARRNYLEKLNIPNAVH</sequence>
<keyword evidence="14" id="KW-1185">Reference proteome</keyword>
<evidence type="ECO:0000256" key="3">
    <source>
        <dbReference type="ARBA" id="ARBA00022490"/>
    </source>
</evidence>
<feature type="binding site" evidence="12">
    <location>
        <position position="87"/>
    </location>
    <ligand>
        <name>Fe(2+)</name>
        <dbReference type="ChEBI" id="CHEBI:29033"/>
        <note>for iron-dependent acireductone dioxygenase activity</note>
    </ligand>
</feature>
<dbReference type="EC" id="1.13.11.54" evidence="12"/>
<evidence type="ECO:0000256" key="4">
    <source>
        <dbReference type="ARBA" id="ARBA00022596"/>
    </source>
</evidence>
<comment type="function">
    <text evidence="12">Catalyzes 2 different reactions between oxygen and the acireductone 1,2-dihydroxy-3-keto-5-methylthiopentene (DHK-MTPene) depending upon the metal bound in the active site. Fe-containing acireductone dioxygenase (Fe-ARD) produces formate and 2-keto-4-methylthiobutyrate (KMTB), the alpha-ketoacid precursor of methionine in the methionine recycle pathway. Ni-containing acireductone dioxygenase (Ni-ARD) produces methylthiopropionate, carbon monoxide and formate, and does not lie on the methionine recycle pathway.</text>
</comment>
<dbReference type="STRING" id="51511.ENSCSAVP00000014143"/>
<dbReference type="Proteomes" id="UP000007875">
    <property type="component" value="Unassembled WGS sequence"/>
</dbReference>
<dbReference type="InterPro" id="IPR014710">
    <property type="entry name" value="RmlC-like_jellyroll"/>
</dbReference>
<evidence type="ECO:0000256" key="6">
    <source>
        <dbReference type="ARBA" id="ARBA00022723"/>
    </source>
</evidence>
<dbReference type="InterPro" id="IPR011051">
    <property type="entry name" value="RmlC_Cupin_sf"/>
</dbReference>
<feature type="binding site" evidence="12">
    <location>
        <position position="130"/>
    </location>
    <ligand>
        <name>Ni(2+)</name>
        <dbReference type="ChEBI" id="CHEBI:49786"/>
        <note>for nickel-dependent acireductone dioxygenase activity</note>
    </ligand>
</feature>
<dbReference type="CDD" id="cd02232">
    <property type="entry name" value="cupin_ARD"/>
    <property type="match status" value="1"/>
</dbReference>
<keyword evidence="7 12" id="KW-0223">Dioxygenase</keyword>
<keyword evidence="4 12" id="KW-0533">Nickel</keyword>
<comment type="similarity">
    <text evidence="12">Belongs to the acireductone dioxygenase (ARD) family.</text>
</comment>
<dbReference type="InterPro" id="IPR027496">
    <property type="entry name" value="ARD_euk"/>
</dbReference>
<feature type="binding site" evidence="12">
    <location>
        <position position="85"/>
    </location>
    <ligand>
        <name>Ni(2+)</name>
        <dbReference type="ChEBI" id="CHEBI:49786"/>
        <note>for nickel-dependent acireductone dioxygenase activity</note>
    </ligand>
</feature>
<keyword evidence="8 12" id="KW-0560">Oxidoreductase</keyword>
<evidence type="ECO:0000256" key="8">
    <source>
        <dbReference type="ARBA" id="ARBA00023002"/>
    </source>
</evidence>
<dbReference type="FunFam" id="2.60.120.10:FF:000031">
    <property type="entry name" value="1,2-dihydroxy-3-keto-5-methylthiopentene dioxygenase"/>
    <property type="match status" value="1"/>
</dbReference>
<feature type="binding site" evidence="12">
    <location>
        <position position="87"/>
    </location>
    <ligand>
        <name>Ni(2+)</name>
        <dbReference type="ChEBI" id="CHEBI:49786"/>
        <note>for nickel-dependent acireductone dioxygenase activity</note>
    </ligand>
</feature>
<keyword evidence="3 12" id="KW-0963">Cytoplasm</keyword>
<keyword evidence="9 12" id="KW-0408">Iron</keyword>
<comment type="catalytic activity">
    <reaction evidence="1 12">
        <text>1,2-dihydroxy-5-(methylsulfanyl)pent-1-en-3-one + O2 = 4-methylsulfanyl-2-oxobutanoate + formate + 2 H(+)</text>
        <dbReference type="Rhea" id="RHEA:24504"/>
        <dbReference type="ChEBI" id="CHEBI:15378"/>
        <dbReference type="ChEBI" id="CHEBI:15379"/>
        <dbReference type="ChEBI" id="CHEBI:15740"/>
        <dbReference type="ChEBI" id="CHEBI:16723"/>
        <dbReference type="ChEBI" id="CHEBI:49252"/>
        <dbReference type="EC" id="1.13.11.54"/>
    </reaction>
</comment>